<dbReference type="PANTHER" id="PTHR41173">
    <property type="entry name" value="UPF0278 PROTEIN TK1425"/>
    <property type="match status" value="1"/>
</dbReference>
<dbReference type="NCBIfam" id="NF003343">
    <property type="entry name" value="PRK04358.1-4"/>
    <property type="match status" value="1"/>
</dbReference>
<dbReference type="RefSeq" id="WP_013897699.1">
    <property type="nucleotide sequence ID" value="NC_015676.1"/>
</dbReference>
<dbReference type="PANTHER" id="PTHR41173:SF1">
    <property type="entry name" value="RNA-FREE RIBONUCLEASE P"/>
    <property type="match status" value="1"/>
</dbReference>
<reference evidence="6" key="1">
    <citation type="submission" date="2010-07" db="EMBL/GenBank/DDBJ databases">
        <title>The complete genome of Methanosalsum zhilinae DSM 4017.</title>
        <authorList>
            <consortium name="US DOE Joint Genome Institute (JGI-PGF)"/>
            <person name="Lucas S."/>
            <person name="Copeland A."/>
            <person name="Lapidus A."/>
            <person name="Glavina del Rio T."/>
            <person name="Dalin E."/>
            <person name="Tice H."/>
            <person name="Bruce D."/>
            <person name="Goodwin L."/>
            <person name="Pitluck S."/>
            <person name="Kyrpides N."/>
            <person name="Mavromatis K."/>
            <person name="Ovchinnikova G."/>
            <person name="Daligault H."/>
            <person name="Detter J.C."/>
            <person name="Han C."/>
            <person name="Tapia R."/>
            <person name="Larimer F."/>
            <person name="Land M."/>
            <person name="Hauser L."/>
            <person name="Markowitz V."/>
            <person name="Cheng J.-F."/>
            <person name="Hugenholtz P."/>
            <person name="Woyke T."/>
            <person name="Wu D."/>
            <person name="Spring S."/>
            <person name="Schueler E."/>
            <person name="Brambilla E."/>
            <person name="Klenk H.-P."/>
            <person name="Eisen J.A."/>
        </authorList>
    </citation>
    <scope>NUCLEOTIDE SEQUENCE</scope>
    <source>
        <strain evidence="6">DSM 4017</strain>
    </source>
</reference>
<proteinExistence type="inferred from homology"/>
<dbReference type="Proteomes" id="UP000006622">
    <property type="component" value="Chromosome"/>
</dbReference>
<keyword evidence="4 5" id="KW-0378">Hydrolase</keyword>
<dbReference type="HAMAP" id="MF_01078">
    <property type="entry name" value="RNA_free_RNase_P"/>
    <property type="match status" value="1"/>
</dbReference>
<dbReference type="KEGG" id="mzh:Mzhil_0385"/>
<evidence type="ECO:0000256" key="3">
    <source>
        <dbReference type="ARBA" id="ARBA00022759"/>
    </source>
</evidence>
<dbReference type="GO" id="GO:0004526">
    <property type="term" value="F:ribonuclease P activity"/>
    <property type="evidence" value="ECO:0007669"/>
    <property type="project" value="UniProtKB-UniRule"/>
</dbReference>
<dbReference type="EMBL" id="CP002101">
    <property type="protein sequence ID" value="AEH60260.1"/>
    <property type="molecule type" value="Genomic_DNA"/>
</dbReference>
<accession>F7XPD3</accession>
<organism evidence="6 7">
    <name type="scientific">Methanosalsum zhilinae (strain DSM 4017 / NBRC 107636 / OCM 62 / WeN5)</name>
    <name type="common">Methanohalophilus zhilinae</name>
    <dbReference type="NCBI Taxonomy" id="679901"/>
    <lineage>
        <taxon>Archaea</taxon>
        <taxon>Methanobacteriati</taxon>
        <taxon>Methanobacteriota</taxon>
        <taxon>Stenosarchaea group</taxon>
        <taxon>Methanomicrobia</taxon>
        <taxon>Methanosarcinales</taxon>
        <taxon>Methanosarcinaceae</taxon>
        <taxon>Methanosalsum</taxon>
    </lineage>
</organism>
<dbReference type="InterPro" id="IPR014856">
    <property type="entry name" value="RNA_free_RNase_P"/>
</dbReference>
<evidence type="ECO:0000313" key="6">
    <source>
        <dbReference type="EMBL" id="AEH60260.1"/>
    </source>
</evidence>
<dbReference type="EC" id="3.1.26.5" evidence="5"/>
<dbReference type="STRING" id="679901.Mzhil_0385"/>
<dbReference type="Pfam" id="PF08745">
    <property type="entry name" value="PIN_5"/>
    <property type="match status" value="1"/>
</dbReference>
<dbReference type="OrthoDB" id="95197at2157"/>
<keyword evidence="3 5" id="KW-0255">Endonuclease</keyword>
<dbReference type="GeneID" id="10821990"/>
<dbReference type="AlphaFoldDB" id="F7XPD3"/>
<evidence type="ECO:0000256" key="2">
    <source>
        <dbReference type="ARBA" id="ARBA00022722"/>
    </source>
</evidence>
<comment type="function">
    <text evidence="5">RNA-free RNase P that catalyzes the removal of the 5'-leader sequence from pre-tRNA to produce the mature 5'-terminus.</text>
</comment>
<gene>
    <name evidence="6" type="ordered locus">Mzhil_0385</name>
</gene>
<protein>
    <recommendedName>
        <fullName evidence="5">RNA-free ribonuclease P</fullName>
        <shortName evidence="5">RNA-free RNase P</shortName>
        <ecNumber evidence="5">3.1.26.5</ecNumber>
    </recommendedName>
    <alternativeName>
        <fullName evidence="5">Protein-only RNase P</fullName>
    </alternativeName>
</protein>
<comment type="similarity">
    <text evidence="5">Belongs to the HARP family.</text>
</comment>
<dbReference type="HOGENOM" id="CLU_109672_0_0_2"/>
<comment type="catalytic activity">
    <reaction evidence="5">
        <text>Endonucleolytic cleavage of RNA, removing 5'-extranucleotides from tRNA precursor.</text>
        <dbReference type="EC" id="3.1.26.5"/>
    </reaction>
</comment>
<keyword evidence="1 5" id="KW-0819">tRNA processing</keyword>
<sequence length="243" mass="27497">MLRQRFVLDTTALTDQQVRESIGHSQLCEGIKGILDLVAESRLQLGISCYIPFPSVYDELQEFARNNGCDLDVTAKIDTWLVKKTPDRYEVKIPARVFHEYVAFMRARINKGMGVAEDAIWEAATECLFLTSSANSKKDIEDNIEREVIGKTVGKFRNKYRAALRYGILDSAPDIDVLLLAKEIDAAVVANDFGIQKWAEELGVRFVPAKTFPMMLKEYLKQTSSLAYRGEGDIFDQITKSRD</sequence>
<evidence type="ECO:0000256" key="1">
    <source>
        <dbReference type="ARBA" id="ARBA00022694"/>
    </source>
</evidence>
<evidence type="ECO:0000256" key="5">
    <source>
        <dbReference type="HAMAP-Rule" id="MF_01078"/>
    </source>
</evidence>
<name>F7XPD3_METZD</name>
<dbReference type="GO" id="GO:0001682">
    <property type="term" value="P:tRNA 5'-leader removal"/>
    <property type="evidence" value="ECO:0007669"/>
    <property type="project" value="UniProtKB-UniRule"/>
</dbReference>
<keyword evidence="2 5" id="KW-0540">Nuclease</keyword>
<evidence type="ECO:0000256" key="4">
    <source>
        <dbReference type="ARBA" id="ARBA00022801"/>
    </source>
</evidence>
<dbReference type="NCBIfam" id="TIGR03875">
    <property type="entry name" value="RNA_lig_partner"/>
    <property type="match status" value="1"/>
</dbReference>
<keyword evidence="7" id="KW-1185">Reference proteome</keyword>
<dbReference type="CDD" id="cd18691">
    <property type="entry name" value="PIN_VapC-like"/>
    <property type="match status" value="1"/>
</dbReference>
<evidence type="ECO:0000313" key="7">
    <source>
        <dbReference type="Proteomes" id="UP000006622"/>
    </source>
</evidence>